<dbReference type="InterPro" id="IPR038906">
    <property type="entry name" value="TTC36"/>
</dbReference>
<evidence type="ECO:0000313" key="3">
    <source>
        <dbReference type="Proteomes" id="UP000799772"/>
    </source>
</evidence>
<dbReference type="AlphaFoldDB" id="A0A9P4M0S9"/>
<sequence length="230" mass="24377">MHPDSSLSGNDAHVLNALFDPESSLSSGPSIDASQNSLPHVDESELSILQTTEARIVNSLTPSNSSRTNVAAAIEQLGKLIDEHPQYAPAYINRAQANRLQLGDGVYTAKISPAVASILADLSTAISLITPSSPAESVSQLQAKLLASAHTHRAYILYKISKSGDLSSLPEPMQHGGAGAVEEMASRDFFLGGRYGNTVAQQMSVRTNPYAKMCGAIVKEALRKEMDSTA</sequence>
<evidence type="ECO:0000313" key="2">
    <source>
        <dbReference type="EMBL" id="KAF2092818.1"/>
    </source>
</evidence>
<accession>A0A9P4M0S9</accession>
<reference evidence="2" key="1">
    <citation type="journal article" date="2020" name="Stud. Mycol.">
        <title>101 Dothideomycetes genomes: a test case for predicting lifestyles and emergence of pathogens.</title>
        <authorList>
            <person name="Haridas S."/>
            <person name="Albert R."/>
            <person name="Binder M."/>
            <person name="Bloem J."/>
            <person name="Labutti K."/>
            <person name="Salamov A."/>
            <person name="Andreopoulos B."/>
            <person name="Baker S."/>
            <person name="Barry K."/>
            <person name="Bills G."/>
            <person name="Bluhm B."/>
            <person name="Cannon C."/>
            <person name="Castanera R."/>
            <person name="Culley D."/>
            <person name="Daum C."/>
            <person name="Ezra D."/>
            <person name="Gonzalez J."/>
            <person name="Henrissat B."/>
            <person name="Kuo A."/>
            <person name="Liang C."/>
            <person name="Lipzen A."/>
            <person name="Lutzoni F."/>
            <person name="Magnuson J."/>
            <person name="Mondo S."/>
            <person name="Nolan M."/>
            <person name="Ohm R."/>
            <person name="Pangilinan J."/>
            <person name="Park H.-J."/>
            <person name="Ramirez L."/>
            <person name="Alfaro M."/>
            <person name="Sun H."/>
            <person name="Tritt A."/>
            <person name="Yoshinaga Y."/>
            <person name="Zwiers L.-H."/>
            <person name="Turgeon B."/>
            <person name="Goodwin S."/>
            <person name="Spatafora J."/>
            <person name="Crous P."/>
            <person name="Grigoriev I."/>
        </authorList>
    </citation>
    <scope>NUCLEOTIDE SEQUENCE</scope>
    <source>
        <strain evidence="2">CBS 133067</strain>
    </source>
</reference>
<dbReference type="PANTHER" id="PTHR21405">
    <property type="entry name" value="CDNA SEQUENCE BC021608"/>
    <property type="match status" value="1"/>
</dbReference>
<name>A0A9P4M0S9_9PEZI</name>
<evidence type="ECO:0000256" key="1">
    <source>
        <dbReference type="ARBA" id="ARBA00006995"/>
    </source>
</evidence>
<dbReference type="OrthoDB" id="539634at2759"/>
<protein>
    <submittedName>
        <fullName evidence="2">Uncharacterized protein</fullName>
    </submittedName>
</protein>
<comment type="caution">
    <text evidence="2">The sequence shown here is derived from an EMBL/GenBank/DDBJ whole genome shotgun (WGS) entry which is preliminary data.</text>
</comment>
<dbReference type="PANTHER" id="PTHR21405:SF0">
    <property type="entry name" value="TETRATRICOPEPTIDE REPEAT PROTEIN 36"/>
    <property type="match status" value="1"/>
</dbReference>
<proteinExistence type="inferred from homology"/>
<keyword evidence="3" id="KW-1185">Reference proteome</keyword>
<dbReference type="GO" id="GO:0006570">
    <property type="term" value="P:tyrosine metabolic process"/>
    <property type="evidence" value="ECO:0007669"/>
    <property type="project" value="TreeGrafter"/>
</dbReference>
<gene>
    <name evidence="2" type="ORF">NA57DRAFT_49485</name>
</gene>
<comment type="similarity">
    <text evidence="1">Belongs to the TTC36 family.</text>
</comment>
<dbReference type="EMBL" id="ML978142">
    <property type="protein sequence ID" value="KAF2092818.1"/>
    <property type="molecule type" value="Genomic_DNA"/>
</dbReference>
<dbReference type="Proteomes" id="UP000799772">
    <property type="component" value="Unassembled WGS sequence"/>
</dbReference>
<organism evidence="2 3">
    <name type="scientific">Rhizodiscina lignyota</name>
    <dbReference type="NCBI Taxonomy" id="1504668"/>
    <lineage>
        <taxon>Eukaryota</taxon>
        <taxon>Fungi</taxon>
        <taxon>Dikarya</taxon>
        <taxon>Ascomycota</taxon>
        <taxon>Pezizomycotina</taxon>
        <taxon>Dothideomycetes</taxon>
        <taxon>Pleosporomycetidae</taxon>
        <taxon>Aulographales</taxon>
        <taxon>Rhizodiscinaceae</taxon>
        <taxon>Rhizodiscina</taxon>
    </lineage>
</organism>